<comment type="caution">
    <text evidence="1">The sequence shown here is derived from an EMBL/GenBank/DDBJ whole genome shotgun (WGS) entry which is preliminary data.</text>
</comment>
<gene>
    <name evidence="1" type="ORF">ACU52_02200</name>
</gene>
<sequence length="106" mass="12189">MYYISALVDNKKPMTYDQKVGRFCIKSGPLTGRKRATNSMKANKYDLLNVQSYKAHEIFRLKGKTYKMVTIFGVLLICRLMQDAMTAEKDQKNVCLKAANISFKPR</sequence>
<reference evidence="1 2" key="1">
    <citation type="submission" date="2015-06" db="EMBL/GenBank/DDBJ databases">
        <title>Prevotella sp. 109, sp. nov., a novel member of the family Prevotellaceae isolated from human faeces.</title>
        <authorList>
            <person name="Shkoporov A.N."/>
            <person name="Chaplin A.V."/>
            <person name="Kafarskaia L.I."/>
            <person name="Efimov B.A."/>
        </authorList>
    </citation>
    <scope>NUCLEOTIDE SEQUENCE [LARGE SCALE GENOMIC DNA]</scope>
    <source>
        <strain evidence="1 2">109</strain>
    </source>
</reference>
<dbReference type="EMBL" id="LFQU01000002">
    <property type="protein sequence ID" value="KOO69489.1"/>
    <property type="molecule type" value="Genomic_DNA"/>
</dbReference>
<dbReference type="AlphaFoldDB" id="A0A8E1R0W4"/>
<organism evidence="1 2">
    <name type="scientific">Xylanibacter rarus</name>
    <dbReference type="NCBI Taxonomy" id="1676614"/>
    <lineage>
        <taxon>Bacteria</taxon>
        <taxon>Pseudomonadati</taxon>
        <taxon>Bacteroidota</taxon>
        <taxon>Bacteroidia</taxon>
        <taxon>Bacteroidales</taxon>
        <taxon>Prevotellaceae</taxon>
        <taxon>Xylanibacter</taxon>
    </lineage>
</organism>
<accession>A0A8E1R0W4</accession>
<evidence type="ECO:0000313" key="2">
    <source>
        <dbReference type="Proteomes" id="UP000036951"/>
    </source>
</evidence>
<dbReference type="Proteomes" id="UP000036951">
    <property type="component" value="Unassembled WGS sequence"/>
</dbReference>
<keyword evidence="2" id="KW-1185">Reference proteome</keyword>
<proteinExistence type="predicted"/>
<name>A0A8E1R0W4_9BACT</name>
<protein>
    <submittedName>
        <fullName evidence="1">Uncharacterized protein</fullName>
    </submittedName>
</protein>
<evidence type="ECO:0000313" key="1">
    <source>
        <dbReference type="EMBL" id="KOO69489.1"/>
    </source>
</evidence>